<evidence type="ECO:0000313" key="1">
    <source>
        <dbReference type="EMBL" id="MFC3209554.1"/>
    </source>
</evidence>
<evidence type="ECO:0000313" key="2">
    <source>
        <dbReference type="Proteomes" id="UP001595625"/>
    </source>
</evidence>
<protein>
    <submittedName>
        <fullName evidence="1">DUF6612 family protein</fullName>
    </submittedName>
</protein>
<comment type="caution">
    <text evidence="1">The sequence shown here is derived from an EMBL/GenBank/DDBJ whole genome shotgun (WGS) entry which is preliminary data.</text>
</comment>
<sequence>MKKWIAYMGAGAIALTLAGCGESAEPSEETDPNETSDLTLEELFAKTTAASEEAKSFHMDMVTNQTMVMGPEMDMDMKMDVSMDMTVEPLAFYQKAQSTFVSEGMDDMPAMETEMYYTADGLFSYDPMMDMWVKLPADEMEDLEALMMMEQQSGDLAGQLEQLEAFQDDFTFEQTGDEFVLTLDAAGEEYEKLITEEMGQMLGELDVEAQEIMDGMNINKIYYEIFIDKETYQPNTINMTMDFDMEMEGESVNIQSDMQAEYSNFNGIDEIIVPAEVIENAEEMNSY</sequence>
<keyword evidence="2" id="KW-1185">Reference proteome</keyword>
<accession>A0ABV7KGV0</accession>
<dbReference type="PROSITE" id="PS51257">
    <property type="entry name" value="PROKAR_LIPOPROTEIN"/>
    <property type="match status" value="1"/>
</dbReference>
<dbReference type="RefSeq" id="WP_117313451.1">
    <property type="nucleotide sequence ID" value="NZ_JBHRUJ010000001.1"/>
</dbReference>
<gene>
    <name evidence="1" type="ORF">ACFOEJ_00515</name>
</gene>
<dbReference type="EMBL" id="JBHRUJ010000001">
    <property type="protein sequence ID" value="MFC3209554.1"/>
    <property type="molecule type" value="Genomic_DNA"/>
</dbReference>
<dbReference type="InterPro" id="IPR046720">
    <property type="entry name" value="DUF6612"/>
</dbReference>
<organism evidence="1 2">
    <name type="scientific">Planomicrobium okeanokoites</name>
    <name type="common">Planococcus okeanokoites</name>
    <name type="synonym">Flavobacterium okeanokoites</name>
    <dbReference type="NCBI Taxonomy" id="244"/>
    <lineage>
        <taxon>Bacteria</taxon>
        <taxon>Bacillati</taxon>
        <taxon>Bacillota</taxon>
        <taxon>Bacilli</taxon>
        <taxon>Bacillales</taxon>
        <taxon>Caryophanaceae</taxon>
        <taxon>Planomicrobium</taxon>
    </lineage>
</organism>
<name>A0ABV7KGV0_PLAOK</name>
<dbReference type="Proteomes" id="UP001595625">
    <property type="component" value="Unassembled WGS sequence"/>
</dbReference>
<reference evidence="2" key="1">
    <citation type="journal article" date="2019" name="Int. J. Syst. Evol. Microbiol.">
        <title>The Global Catalogue of Microorganisms (GCM) 10K type strain sequencing project: providing services to taxonomists for standard genome sequencing and annotation.</title>
        <authorList>
            <consortium name="The Broad Institute Genomics Platform"/>
            <consortium name="The Broad Institute Genome Sequencing Center for Infectious Disease"/>
            <person name="Wu L."/>
            <person name="Ma J."/>
        </authorList>
    </citation>
    <scope>NUCLEOTIDE SEQUENCE [LARGE SCALE GENOMIC DNA]</scope>
    <source>
        <strain evidence="2">CCM 320</strain>
    </source>
</reference>
<dbReference type="Pfam" id="PF20316">
    <property type="entry name" value="DUF6612"/>
    <property type="match status" value="1"/>
</dbReference>
<proteinExistence type="predicted"/>
<dbReference type="Gene3D" id="2.50.20.20">
    <property type="match status" value="1"/>
</dbReference>